<keyword evidence="3" id="KW-1185">Reference proteome</keyword>
<dbReference type="AlphaFoldDB" id="A0A3M7QJ56"/>
<organism evidence="2 3">
    <name type="scientific">Brachionus plicatilis</name>
    <name type="common">Marine rotifer</name>
    <name type="synonym">Brachionus muelleri</name>
    <dbReference type="NCBI Taxonomy" id="10195"/>
    <lineage>
        <taxon>Eukaryota</taxon>
        <taxon>Metazoa</taxon>
        <taxon>Spiralia</taxon>
        <taxon>Gnathifera</taxon>
        <taxon>Rotifera</taxon>
        <taxon>Eurotatoria</taxon>
        <taxon>Monogononta</taxon>
        <taxon>Pseudotrocha</taxon>
        <taxon>Ploima</taxon>
        <taxon>Brachionidae</taxon>
        <taxon>Brachionus</taxon>
    </lineage>
</organism>
<reference evidence="2 3" key="1">
    <citation type="journal article" date="2018" name="Sci. Rep.">
        <title>Genomic signatures of local adaptation to the degree of environmental predictability in rotifers.</title>
        <authorList>
            <person name="Franch-Gras L."/>
            <person name="Hahn C."/>
            <person name="Garcia-Roger E.M."/>
            <person name="Carmona M.J."/>
            <person name="Serra M."/>
            <person name="Gomez A."/>
        </authorList>
    </citation>
    <scope>NUCLEOTIDE SEQUENCE [LARGE SCALE GENOMIC DNA]</scope>
    <source>
        <strain evidence="2">HYR1</strain>
    </source>
</reference>
<evidence type="ECO:0000313" key="3">
    <source>
        <dbReference type="Proteomes" id="UP000276133"/>
    </source>
</evidence>
<sequence length="70" mass="8336">MNNTYIFYKQSTNNYINFVSAIVTDFSWLSVLQNSRKLKQRSIRGANITVVASKNQRKRRTTFEWNDRES</sequence>
<keyword evidence="1" id="KW-0812">Transmembrane</keyword>
<protein>
    <submittedName>
        <fullName evidence="2">Uncharacterized protein</fullName>
    </submittedName>
</protein>
<feature type="transmembrane region" description="Helical" evidence="1">
    <location>
        <begin position="15"/>
        <end position="32"/>
    </location>
</feature>
<comment type="caution">
    <text evidence="2">The sequence shown here is derived from an EMBL/GenBank/DDBJ whole genome shotgun (WGS) entry which is preliminary data.</text>
</comment>
<gene>
    <name evidence="2" type="ORF">BpHYR1_023793</name>
</gene>
<dbReference type="Proteomes" id="UP000276133">
    <property type="component" value="Unassembled WGS sequence"/>
</dbReference>
<evidence type="ECO:0000313" key="2">
    <source>
        <dbReference type="EMBL" id="RNA10988.1"/>
    </source>
</evidence>
<evidence type="ECO:0000256" key="1">
    <source>
        <dbReference type="SAM" id="Phobius"/>
    </source>
</evidence>
<keyword evidence="1" id="KW-0472">Membrane</keyword>
<accession>A0A3M7QJ56</accession>
<name>A0A3M7QJ56_BRAPC</name>
<keyword evidence="1" id="KW-1133">Transmembrane helix</keyword>
<dbReference type="EMBL" id="REGN01006075">
    <property type="protein sequence ID" value="RNA10988.1"/>
    <property type="molecule type" value="Genomic_DNA"/>
</dbReference>
<proteinExistence type="predicted"/>